<name>A0ACC1CW27_9NEOP</name>
<dbReference type="EMBL" id="CM034401">
    <property type="protein sequence ID" value="KAJ0175689.1"/>
    <property type="molecule type" value="Genomic_DNA"/>
</dbReference>
<evidence type="ECO:0000313" key="1">
    <source>
        <dbReference type="EMBL" id="KAJ0175689.1"/>
    </source>
</evidence>
<comment type="caution">
    <text evidence="1">The sequence shown here is derived from an EMBL/GenBank/DDBJ whole genome shotgun (WGS) entry which is preliminary data.</text>
</comment>
<sequence>MLRVTLPMLLLLWRQDLVFGVRIVELRVPTHEREGGVALLGCQYDMEGDPLYSVKWYKDGDEFFRYSPNSLPSIMLFKCSGVTVDITRSSNTVVALVNLTQESSGKYSCEVSGEAPAFRMSKKDKRIVIQLLPQSGPRLTGGSDKYFLNDLVVMNCSSPPSRPDAHLKWLINDVPVSRERVFGPWYKISPDRGDALEVTLQLKFYAMPTDFVDGVMRIKCQATIAPMYQRETSSNHNLAIPFTAETSVSNTASDTNDGVALSLGYALYLVSFGLLM</sequence>
<accession>A0ACC1CW27</accession>
<proteinExistence type="predicted"/>
<protein>
    <submittedName>
        <fullName evidence="1">Uncharacterized protein</fullName>
    </submittedName>
</protein>
<organism evidence="1 2">
    <name type="scientific">Dendrolimus kikuchii</name>
    <dbReference type="NCBI Taxonomy" id="765133"/>
    <lineage>
        <taxon>Eukaryota</taxon>
        <taxon>Metazoa</taxon>
        <taxon>Ecdysozoa</taxon>
        <taxon>Arthropoda</taxon>
        <taxon>Hexapoda</taxon>
        <taxon>Insecta</taxon>
        <taxon>Pterygota</taxon>
        <taxon>Neoptera</taxon>
        <taxon>Endopterygota</taxon>
        <taxon>Lepidoptera</taxon>
        <taxon>Glossata</taxon>
        <taxon>Ditrysia</taxon>
        <taxon>Bombycoidea</taxon>
        <taxon>Lasiocampidae</taxon>
        <taxon>Dendrolimus</taxon>
    </lineage>
</organism>
<evidence type="ECO:0000313" key="2">
    <source>
        <dbReference type="Proteomes" id="UP000824533"/>
    </source>
</evidence>
<dbReference type="Proteomes" id="UP000824533">
    <property type="component" value="Linkage Group LG15"/>
</dbReference>
<reference evidence="1 2" key="1">
    <citation type="journal article" date="2021" name="Front. Genet.">
        <title>Chromosome-Level Genome Assembly Reveals Significant Gene Expansion in the Toll and IMD Signaling Pathways of Dendrolimus kikuchii.</title>
        <authorList>
            <person name="Zhou J."/>
            <person name="Wu P."/>
            <person name="Xiong Z."/>
            <person name="Liu N."/>
            <person name="Zhao N."/>
            <person name="Ji M."/>
            <person name="Qiu Y."/>
            <person name="Yang B."/>
        </authorList>
    </citation>
    <scope>NUCLEOTIDE SEQUENCE [LARGE SCALE GENOMIC DNA]</scope>
    <source>
        <strain evidence="1">Ann1</strain>
    </source>
</reference>
<gene>
    <name evidence="1" type="ORF">K1T71_008848</name>
</gene>
<keyword evidence="2" id="KW-1185">Reference proteome</keyword>